<reference evidence="2" key="3">
    <citation type="submission" date="2020-12" db="UniProtKB">
        <authorList>
            <consortium name="EnsemblPlants"/>
        </authorList>
    </citation>
    <scope>IDENTIFICATION</scope>
</reference>
<name>A0A2K1J0C8_PHYPA</name>
<organism evidence="1">
    <name type="scientific">Physcomitrium patens</name>
    <name type="common">Spreading-leaved earth moss</name>
    <name type="synonym">Physcomitrella patens</name>
    <dbReference type="NCBI Taxonomy" id="3218"/>
    <lineage>
        <taxon>Eukaryota</taxon>
        <taxon>Viridiplantae</taxon>
        <taxon>Streptophyta</taxon>
        <taxon>Embryophyta</taxon>
        <taxon>Bryophyta</taxon>
        <taxon>Bryophytina</taxon>
        <taxon>Bryopsida</taxon>
        <taxon>Funariidae</taxon>
        <taxon>Funariales</taxon>
        <taxon>Funariaceae</taxon>
        <taxon>Physcomitrium</taxon>
    </lineage>
</organism>
<dbReference type="Gramene" id="Pp3c18_8480V3.2">
    <property type="protein sequence ID" value="PAC:32981114.CDS.1"/>
    <property type="gene ID" value="Pp3c18_8480"/>
</dbReference>
<dbReference type="Gramene" id="Pp3c18_8480V3.1">
    <property type="protein sequence ID" value="PAC:32981113.CDS.1"/>
    <property type="gene ID" value="Pp3c18_8480"/>
</dbReference>
<reference evidence="1 3" key="1">
    <citation type="journal article" date="2008" name="Science">
        <title>The Physcomitrella genome reveals evolutionary insights into the conquest of land by plants.</title>
        <authorList>
            <person name="Rensing S."/>
            <person name="Lang D."/>
            <person name="Zimmer A."/>
            <person name="Terry A."/>
            <person name="Salamov A."/>
            <person name="Shapiro H."/>
            <person name="Nishiyama T."/>
            <person name="Perroud P.-F."/>
            <person name="Lindquist E."/>
            <person name="Kamisugi Y."/>
            <person name="Tanahashi T."/>
            <person name="Sakakibara K."/>
            <person name="Fujita T."/>
            <person name="Oishi K."/>
            <person name="Shin-I T."/>
            <person name="Kuroki Y."/>
            <person name="Toyoda A."/>
            <person name="Suzuki Y."/>
            <person name="Hashimoto A."/>
            <person name="Yamaguchi K."/>
            <person name="Sugano A."/>
            <person name="Kohara Y."/>
            <person name="Fujiyama A."/>
            <person name="Anterola A."/>
            <person name="Aoki S."/>
            <person name="Ashton N."/>
            <person name="Barbazuk W.B."/>
            <person name="Barker E."/>
            <person name="Bennetzen J."/>
            <person name="Bezanilla M."/>
            <person name="Blankenship R."/>
            <person name="Cho S.H."/>
            <person name="Dutcher S."/>
            <person name="Estelle M."/>
            <person name="Fawcett J.A."/>
            <person name="Gundlach H."/>
            <person name="Hanada K."/>
            <person name="Heyl A."/>
            <person name="Hicks K.A."/>
            <person name="Hugh J."/>
            <person name="Lohr M."/>
            <person name="Mayer K."/>
            <person name="Melkozernov A."/>
            <person name="Murata T."/>
            <person name="Nelson D."/>
            <person name="Pils B."/>
            <person name="Prigge M."/>
            <person name="Reiss B."/>
            <person name="Renner T."/>
            <person name="Rombauts S."/>
            <person name="Rushton P."/>
            <person name="Sanderfoot A."/>
            <person name="Schween G."/>
            <person name="Shiu S.-H."/>
            <person name="Stueber K."/>
            <person name="Theodoulou F.L."/>
            <person name="Tu H."/>
            <person name="Van de Peer Y."/>
            <person name="Verrier P.J."/>
            <person name="Waters E."/>
            <person name="Wood A."/>
            <person name="Yang L."/>
            <person name="Cove D."/>
            <person name="Cuming A."/>
            <person name="Hasebe M."/>
            <person name="Lucas S."/>
            <person name="Mishler D.B."/>
            <person name="Reski R."/>
            <person name="Grigoriev I."/>
            <person name="Quatrano R.S."/>
            <person name="Boore J.L."/>
        </authorList>
    </citation>
    <scope>NUCLEOTIDE SEQUENCE [LARGE SCALE GENOMIC DNA]</scope>
    <source>
        <strain evidence="2 3">cv. Gransden 2004</strain>
    </source>
</reference>
<dbReference type="PANTHER" id="PTHR31060">
    <property type="entry name" value="OSJNBA0011J08.25 PROTEIN-RELATED"/>
    <property type="match status" value="1"/>
</dbReference>
<protein>
    <recommendedName>
        <fullName evidence="4">BTB domain-containing protein</fullName>
    </recommendedName>
</protein>
<keyword evidence="3" id="KW-1185">Reference proteome</keyword>
<reference evidence="1 3" key="2">
    <citation type="journal article" date="2018" name="Plant J.">
        <title>The Physcomitrella patens chromosome-scale assembly reveals moss genome structure and evolution.</title>
        <authorList>
            <person name="Lang D."/>
            <person name="Ullrich K.K."/>
            <person name="Murat F."/>
            <person name="Fuchs J."/>
            <person name="Jenkins J."/>
            <person name="Haas F.B."/>
            <person name="Piednoel M."/>
            <person name="Gundlach H."/>
            <person name="Van Bel M."/>
            <person name="Meyberg R."/>
            <person name="Vives C."/>
            <person name="Morata J."/>
            <person name="Symeonidi A."/>
            <person name="Hiss M."/>
            <person name="Muchero W."/>
            <person name="Kamisugi Y."/>
            <person name="Saleh O."/>
            <person name="Blanc G."/>
            <person name="Decker E.L."/>
            <person name="van Gessel N."/>
            <person name="Grimwood J."/>
            <person name="Hayes R.D."/>
            <person name="Graham S.W."/>
            <person name="Gunter L.E."/>
            <person name="McDaniel S.F."/>
            <person name="Hoernstein S.N.W."/>
            <person name="Larsson A."/>
            <person name="Li F.W."/>
            <person name="Perroud P.F."/>
            <person name="Phillips J."/>
            <person name="Ranjan P."/>
            <person name="Rokshar D.S."/>
            <person name="Rothfels C.J."/>
            <person name="Schneider L."/>
            <person name="Shu S."/>
            <person name="Stevenson D.W."/>
            <person name="Thummler F."/>
            <person name="Tillich M."/>
            <person name="Villarreal Aguilar J.C."/>
            <person name="Widiez T."/>
            <person name="Wong G.K."/>
            <person name="Wymore A."/>
            <person name="Zhang Y."/>
            <person name="Zimmer A.D."/>
            <person name="Quatrano R.S."/>
            <person name="Mayer K.F.X."/>
            <person name="Goodstein D."/>
            <person name="Casacuberta J.M."/>
            <person name="Vandepoele K."/>
            <person name="Reski R."/>
            <person name="Cuming A.C."/>
            <person name="Tuskan G.A."/>
            <person name="Maumus F."/>
            <person name="Salse J."/>
            <person name="Schmutz J."/>
            <person name="Rensing S.A."/>
        </authorList>
    </citation>
    <scope>NUCLEOTIDE SEQUENCE [LARGE SCALE GENOMIC DNA]</scope>
    <source>
        <strain evidence="2 3">cv. Gransden 2004</strain>
    </source>
</reference>
<dbReference type="PaxDb" id="3218-PP1S19_58V6.1"/>
<evidence type="ECO:0000313" key="1">
    <source>
        <dbReference type="EMBL" id="PNR34985.1"/>
    </source>
</evidence>
<dbReference type="Proteomes" id="UP000006727">
    <property type="component" value="Chromosome 18"/>
</dbReference>
<dbReference type="KEGG" id="ppp:112295407"/>
<evidence type="ECO:0000313" key="3">
    <source>
        <dbReference type="Proteomes" id="UP000006727"/>
    </source>
</evidence>
<evidence type="ECO:0008006" key="4">
    <source>
        <dbReference type="Google" id="ProtNLM"/>
    </source>
</evidence>
<dbReference type="PANTHER" id="PTHR31060:SF37">
    <property type="entry name" value="BTB DOMAIN-CONTAINING PROTEIN"/>
    <property type="match status" value="1"/>
</dbReference>
<dbReference type="EnsemblPlants" id="Pp3c18_8480V3.1">
    <property type="protein sequence ID" value="PAC:32981113.CDS.1"/>
    <property type="gene ID" value="Pp3c18_8480"/>
</dbReference>
<dbReference type="GO" id="GO:0016567">
    <property type="term" value="P:protein ubiquitination"/>
    <property type="evidence" value="ECO:0007669"/>
    <property type="project" value="UniProtKB-UniPathway"/>
</dbReference>
<dbReference type="EnsemblPlants" id="Pp3c18_8480V3.2">
    <property type="protein sequence ID" value="PAC:32981114.CDS.1"/>
    <property type="gene ID" value="Pp3c18_8480"/>
</dbReference>
<sequence length="416" mass="47493">MSSDSAVADSLETGQIVWCGGIEVDQDVSIRLVPSGTDLAGCSDSEIRDKTLVLVKIHSRRLSQYSKYFETCLSERWRKPNPLSTVSEFFLEVHSDVEYYTACFSRMYSPFQKDFGEIKHSVELLKVASQIEFHELMDSISRYISAIHWSNEDEVRIREYSYSPDFHGGHATDLIARLGLHMNDRDRYRHLCDVYQYWIRSAMSHNDNFKNTRTLIEEFLHGVGSGTPVNVAKTVVTIVSNEAKNTLSAIDKEHNETLQPQQSTIFKLAQKLLAVCWVLRSLLNARVAEELVLCIVHMEDLPSIVIRMNYFNAPHCNAAGMEMARLILRLYTAVLEGDLLLSTAERVALLKNWHVVLESFVSQESYHHITKSFFLTLPLGEQTELIKSRQDMFVGFIDISSLVALLRESWPDSESD</sequence>
<dbReference type="AlphaFoldDB" id="A0A2K1J0C8"/>
<gene>
    <name evidence="2" type="primary">LOC112295407</name>
    <name evidence="1" type="ORF">PHYPA_022884</name>
</gene>
<dbReference type="GeneID" id="112295407"/>
<dbReference type="InterPro" id="IPR038920">
    <property type="entry name" value="At3g05675-like"/>
</dbReference>
<dbReference type="EMBL" id="ABEU02000018">
    <property type="protein sequence ID" value="PNR34985.1"/>
    <property type="molecule type" value="Genomic_DNA"/>
</dbReference>
<dbReference type="OrthoDB" id="10362350at2759"/>
<proteinExistence type="predicted"/>
<dbReference type="RefSeq" id="XP_024402713.1">
    <property type="nucleotide sequence ID" value="XM_024546945.2"/>
</dbReference>
<evidence type="ECO:0000313" key="2">
    <source>
        <dbReference type="EnsemblPlants" id="PAC:32981113.CDS.1"/>
    </source>
</evidence>
<dbReference type="UniPathway" id="UPA00143"/>
<accession>A0A2K1J0C8</accession>